<sequence length="702" mass="78351">METKKDNLDSRKVSSQYSARQTNVESSSKKKTKCSNGFKIFMVALVFSFIFKVLVTIFMKSSITQIERRFGITTSEAGLIDGSFEIGNSLLITLVSHYGAKSHIPRLIGTGCFVMGIGSILIALPHFFMGYYRYDTSINVQTLNSTETYIPCKTDQYLAGNMASQIILESGCKNESSSPMWIYVMVGNILRGIGETPLQPLGITYIDNFANEGHASFYIGILQSLSSFGTITGSLLGALCARLYVDIGYVDLSTITIKTNDSRWVGAWWLGFIITGTLIILSGVPFFFIPKSQKKTRTESKVPECLDISEINDNSSQQLNFKNLEQIKDQGLSGYLHALKRILCNRLYLIFLISSTLSFTSLVGTITYQPKYLEQEYGESISKYNLIFGLLIIPLSSISTFLGGYIPRKWKLDIIGIAKVLFISQFCGYISELLILSLNCGNRPIAGLTATYNGDDPGIYPQNFPFPFCNSDCNCDANLWDPVCGDDGLTYMSPCLAGCKSSVGHGNDLVFHNCSCVEINNFQAQNFSAYLGECSRTDDCSRKFIYYMAVESLAYFFYALGFTPGTMLIFKNVEPELKSLAIGFYVLFLRIIGGMLTPIYFGAIIDSTCLKWATNACGDQGACRIYDPVSFRNKFIGFILGIKVPVFILFIFLFIYMKKKYKENTGISKNRGRDMDDLNLKESLNNDEQLGPFANSNYETYM</sequence>
<dbReference type="InterPro" id="IPR036058">
    <property type="entry name" value="Kazal_dom_sf"/>
</dbReference>
<evidence type="ECO:0000256" key="4">
    <source>
        <dbReference type="ARBA" id="ARBA00022692"/>
    </source>
</evidence>
<keyword evidence="8" id="KW-0406">Ion transport</keyword>
<dbReference type="NCBIfam" id="TIGR00805">
    <property type="entry name" value="oat"/>
    <property type="match status" value="1"/>
</dbReference>
<dbReference type="GO" id="GO:0015721">
    <property type="term" value="P:bile acid and bile salt transport"/>
    <property type="evidence" value="ECO:0000318"/>
    <property type="project" value="GO_Central"/>
</dbReference>
<dbReference type="InParanoid" id="A0A5F8HEK6"/>
<comment type="similarity">
    <text evidence="2 8">Belongs to the organo anion transporter (TC 2.A.60) family.</text>
</comment>
<evidence type="ECO:0000313" key="12">
    <source>
        <dbReference type="Ensembl" id="ENSMODP00000058336.1"/>
    </source>
</evidence>
<feature type="transmembrane region" description="Helical" evidence="8">
    <location>
        <begin position="347"/>
        <end position="366"/>
    </location>
</feature>
<accession>A0A5F8HEK6</accession>
<evidence type="ECO:0000256" key="6">
    <source>
        <dbReference type="ARBA" id="ARBA00023136"/>
    </source>
</evidence>
<feature type="transmembrane region" description="Helical" evidence="8">
    <location>
        <begin position="582"/>
        <end position="605"/>
    </location>
</feature>
<dbReference type="GO" id="GO:0043252">
    <property type="term" value="P:sodium-independent organic anion transport"/>
    <property type="evidence" value="ECO:0000318"/>
    <property type="project" value="GO_Central"/>
</dbReference>
<feature type="region of interest" description="Disordered" evidence="9">
    <location>
        <begin position="1"/>
        <end position="30"/>
    </location>
</feature>
<feature type="domain" description="Major facilitator superfamily (MFS) profile" evidence="10">
    <location>
        <begin position="40"/>
        <end position="659"/>
    </location>
</feature>
<protein>
    <recommendedName>
        <fullName evidence="8">Solute carrier organic anion transporter family member</fullName>
    </recommendedName>
</protein>
<dbReference type="OrthoDB" id="5062115at2759"/>
<keyword evidence="3" id="KW-1003">Cell membrane</keyword>
<evidence type="ECO:0000259" key="10">
    <source>
        <dbReference type="PROSITE" id="PS50850"/>
    </source>
</evidence>
<dbReference type="InterPro" id="IPR002350">
    <property type="entry name" value="Kazal_dom"/>
</dbReference>
<feature type="transmembrane region" description="Helical" evidence="8">
    <location>
        <begin position="386"/>
        <end position="406"/>
    </location>
</feature>
<dbReference type="OMA" id="ESGSPMW"/>
<dbReference type="Pfam" id="PF03137">
    <property type="entry name" value="OATP"/>
    <property type="match status" value="1"/>
</dbReference>
<feature type="transmembrane region" description="Helical" evidence="8">
    <location>
        <begin position="40"/>
        <end position="59"/>
    </location>
</feature>
<keyword evidence="6 8" id="KW-0472">Membrane</keyword>
<dbReference type="GO" id="GO:0016323">
    <property type="term" value="C:basolateral plasma membrane"/>
    <property type="evidence" value="ECO:0000318"/>
    <property type="project" value="GO_Central"/>
</dbReference>
<evidence type="ECO:0000256" key="2">
    <source>
        <dbReference type="ARBA" id="ARBA00009657"/>
    </source>
</evidence>
<proteinExistence type="inferred from homology"/>
<dbReference type="KEGG" id="mdo:100011666"/>
<dbReference type="GeneID" id="100011666"/>
<feature type="transmembrane region" description="Helical" evidence="8">
    <location>
        <begin position="544"/>
        <end position="570"/>
    </location>
</feature>
<keyword evidence="4 8" id="KW-0812">Transmembrane</keyword>
<evidence type="ECO:0000256" key="5">
    <source>
        <dbReference type="ARBA" id="ARBA00022989"/>
    </source>
</evidence>
<dbReference type="GO" id="GO:0006811">
    <property type="term" value="P:monoatomic ion transport"/>
    <property type="evidence" value="ECO:0007669"/>
    <property type="project" value="UniProtKB-KW"/>
</dbReference>
<evidence type="ECO:0000256" key="7">
    <source>
        <dbReference type="ARBA" id="ARBA00023157"/>
    </source>
</evidence>
<feature type="domain" description="Kazal-like" evidence="11">
    <location>
        <begin position="463"/>
        <end position="518"/>
    </location>
</feature>
<keyword evidence="5 8" id="KW-1133">Transmembrane helix</keyword>
<dbReference type="AlphaFoldDB" id="A0A5F8HEK6"/>
<evidence type="ECO:0000256" key="9">
    <source>
        <dbReference type="SAM" id="MobiDB-lite"/>
    </source>
</evidence>
<feature type="compositionally biased region" description="Polar residues" evidence="9">
    <location>
        <begin position="13"/>
        <end position="26"/>
    </location>
</feature>
<comment type="caution">
    <text evidence="8">Lacks conserved residue(s) required for the propagation of feature annotation.</text>
</comment>
<evidence type="ECO:0000256" key="1">
    <source>
        <dbReference type="ARBA" id="ARBA00004651"/>
    </source>
</evidence>
<keyword evidence="13" id="KW-1185">Reference proteome</keyword>
<reference evidence="12" key="2">
    <citation type="submission" date="2025-08" db="UniProtKB">
        <authorList>
            <consortium name="Ensembl"/>
        </authorList>
    </citation>
    <scope>IDENTIFICATION</scope>
</reference>
<keyword evidence="7" id="KW-1015">Disulfide bond</keyword>
<feature type="transmembrane region" description="Helical" evidence="8">
    <location>
        <begin position="267"/>
        <end position="289"/>
    </location>
</feature>
<dbReference type="Gene3D" id="3.30.60.30">
    <property type="match status" value="1"/>
</dbReference>
<reference evidence="12" key="3">
    <citation type="submission" date="2025-09" db="UniProtKB">
        <authorList>
            <consortium name="Ensembl"/>
        </authorList>
    </citation>
    <scope>IDENTIFICATION</scope>
</reference>
<dbReference type="GO" id="GO:0015347">
    <property type="term" value="F:sodium-independent organic anion transmembrane transporter activity"/>
    <property type="evidence" value="ECO:0000318"/>
    <property type="project" value="GO_Central"/>
</dbReference>
<dbReference type="Ensembl" id="ENSMODT00000087175.1">
    <property type="protein sequence ID" value="ENSMODP00000058336.1"/>
    <property type="gene ID" value="ENSMODG00000050540.1"/>
</dbReference>
<feature type="compositionally biased region" description="Basic and acidic residues" evidence="9">
    <location>
        <begin position="1"/>
        <end position="12"/>
    </location>
</feature>
<organism evidence="12 13">
    <name type="scientific">Monodelphis domestica</name>
    <name type="common">Gray short-tailed opossum</name>
    <dbReference type="NCBI Taxonomy" id="13616"/>
    <lineage>
        <taxon>Eukaryota</taxon>
        <taxon>Metazoa</taxon>
        <taxon>Chordata</taxon>
        <taxon>Craniata</taxon>
        <taxon>Vertebrata</taxon>
        <taxon>Euteleostomi</taxon>
        <taxon>Mammalia</taxon>
        <taxon>Metatheria</taxon>
        <taxon>Didelphimorphia</taxon>
        <taxon>Didelphidae</taxon>
        <taxon>Monodelphis</taxon>
    </lineage>
</organism>
<dbReference type="GO" id="GO:0015125">
    <property type="term" value="F:bile acid transmembrane transporter activity"/>
    <property type="evidence" value="ECO:0000318"/>
    <property type="project" value="GO_Central"/>
</dbReference>
<evidence type="ECO:0000313" key="13">
    <source>
        <dbReference type="Proteomes" id="UP000002280"/>
    </source>
</evidence>
<evidence type="ECO:0000256" key="8">
    <source>
        <dbReference type="RuleBase" id="RU362056"/>
    </source>
</evidence>
<dbReference type="STRING" id="13616.ENSMODP00000058336"/>
<dbReference type="SUPFAM" id="SSF103473">
    <property type="entry name" value="MFS general substrate transporter"/>
    <property type="match status" value="1"/>
</dbReference>
<dbReference type="Proteomes" id="UP000002280">
    <property type="component" value="Chromosome 8"/>
</dbReference>
<dbReference type="Bgee" id="ENSMODG00000050540">
    <property type="expression patterns" value="Expressed in liver and 4 other cell types or tissues"/>
</dbReference>
<keyword evidence="8" id="KW-0813">Transport</keyword>
<dbReference type="FunCoup" id="A0A5F8HEK6">
    <property type="interactions" value="153"/>
</dbReference>
<evidence type="ECO:0000256" key="3">
    <source>
        <dbReference type="ARBA" id="ARBA00022475"/>
    </source>
</evidence>
<dbReference type="PROSITE" id="PS50850">
    <property type="entry name" value="MFS"/>
    <property type="match status" value="1"/>
</dbReference>
<feature type="transmembrane region" description="Helical" evidence="8">
    <location>
        <begin position="635"/>
        <end position="656"/>
    </location>
</feature>
<dbReference type="PROSITE" id="PS51465">
    <property type="entry name" value="KAZAL_2"/>
    <property type="match status" value="1"/>
</dbReference>
<dbReference type="Gene3D" id="1.20.1250.20">
    <property type="entry name" value="MFS general substrate transporter like domains"/>
    <property type="match status" value="1"/>
</dbReference>
<evidence type="ECO:0000259" key="11">
    <source>
        <dbReference type="PROSITE" id="PS51465"/>
    </source>
</evidence>
<dbReference type="InterPro" id="IPR020846">
    <property type="entry name" value="MFS_dom"/>
</dbReference>
<dbReference type="PANTHER" id="PTHR11388:SF89">
    <property type="entry name" value="SOLUTE CARRIER ORGANIC ANION TRANSPORTER FAMILY MEMBER 1B3"/>
    <property type="match status" value="1"/>
</dbReference>
<dbReference type="PANTHER" id="PTHR11388">
    <property type="entry name" value="ORGANIC ANION TRANSPORTER"/>
    <property type="match status" value="1"/>
</dbReference>
<dbReference type="Pfam" id="PF07648">
    <property type="entry name" value="Kazal_2"/>
    <property type="match status" value="1"/>
</dbReference>
<dbReference type="GeneTree" id="ENSGT01150000286901"/>
<reference evidence="12 13" key="1">
    <citation type="journal article" date="2007" name="Nature">
        <title>Genome of the marsupial Monodelphis domestica reveals innovation in non-coding sequences.</title>
        <authorList>
            <person name="Mikkelsen T.S."/>
            <person name="Wakefield M.J."/>
            <person name="Aken B."/>
            <person name="Amemiya C.T."/>
            <person name="Chang J.L."/>
            <person name="Duke S."/>
            <person name="Garber M."/>
            <person name="Gentles A.J."/>
            <person name="Goodstadt L."/>
            <person name="Heger A."/>
            <person name="Jurka J."/>
            <person name="Kamal M."/>
            <person name="Mauceli E."/>
            <person name="Searle S.M."/>
            <person name="Sharpe T."/>
            <person name="Baker M.L."/>
            <person name="Batzer M.A."/>
            <person name="Benos P.V."/>
            <person name="Belov K."/>
            <person name="Clamp M."/>
            <person name="Cook A."/>
            <person name="Cuff J."/>
            <person name="Das R."/>
            <person name="Davidow L."/>
            <person name="Deakin J.E."/>
            <person name="Fazzari M.J."/>
            <person name="Glass J.L."/>
            <person name="Grabherr M."/>
            <person name="Greally J.M."/>
            <person name="Gu W."/>
            <person name="Hore T.A."/>
            <person name="Huttley G.A."/>
            <person name="Kleber M."/>
            <person name="Jirtle R.L."/>
            <person name="Koina E."/>
            <person name="Lee J.T."/>
            <person name="Mahony S."/>
            <person name="Marra M.A."/>
            <person name="Miller R.D."/>
            <person name="Nicholls R.D."/>
            <person name="Oda M."/>
            <person name="Papenfuss A.T."/>
            <person name="Parra Z.E."/>
            <person name="Pollock D.D."/>
            <person name="Ray D.A."/>
            <person name="Schein J.E."/>
            <person name="Speed T.P."/>
            <person name="Thompson K."/>
            <person name="VandeBerg J.L."/>
            <person name="Wade C.M."/>
            <person name="Walker J.A."/>
            <person name="Waters P.D."/>
            <person name="Webber C."/>
            <person name="Weidman J.R."/>
            <person name="Xie X."/>
            <person name="Zody M.C."/>
            <person name="Baldwin J."/>
            <person name="Abdouelleil A."/>
            <person name="Abdulkadir J."/>
            <person name="Abebe A."/>
            <person name="Abera B."/>
            <person name="Abreu J."/>
            <person name="Acer S.C."/>
            <person name="Aftuck L."/>
            <person name="Alexander A."/>
            <person name="An P."/>
            <person name="Anderson E."/>
            <person name="Anderson S."/>
            <person name="Arachi H."/>
            <person name="Azer M."/>
            <person name="Bachantsang P."/>
            <person name="Barry A."/>
            <person name="Bayul T."/>
            <person name="Berlin A."/>
            <person name="Bessette D."/>
            <person name="Bloom T."/>
            <person name="Bloom T."/>
            <person name="Boguslavskiy L."/>
            <person name="Bonnet C."/>
            <person name="Boukhgalter B."/>
            <person name="Bourzgui I."/>
            <person name="Brown A."/>
            <person name="Cahill P."/>
            <person name="Channer S."/>
            <person name="Cheshatsang Y."/>
            <person name="Chuda L."/>
            <person name="Citroen M."/>
            <person name="Collymore A."/>
            <person name="Cooke P."/>
            <person name="Costello M."/>
            <person name="D'Aco K."/>
            <person name="Daza R."/>
            <person name="De Haan G."/>
            <person name="DeGray S."/>
            <person name="DeMaso C."/>
            <person name="Dhargay N."/>
            <person name="Dooley K."/>
            <person name="Dooley E."/>
            <person name="Doricent M."/>
            <person name="Dorje P."/>
            <person name="Dorjee K."/>
            <person name="Dupes A."/>
            <person name="Elong R."/>
            <person name="Falk J."/>
            <person name="Farina A."/>
            <person name="Faro S."/>
            <person name="Ferguson D."/>
            <person name="Fisher S."/>
            <person name="Foley C.D."/>
            <person name="Franke A."/>
            <person name="Friedrich D."/>
            <person name="Gadbois L."/>
            <person name="Gearin G."/>
            <person name="Gearin C.R."/>
            <person name="Giannoukos G."/>
            <person name="Goode T."/>
            <person name="Graham J."/>
            <person name="Grandbois E."/>
            <person name="Grewal S."/>
            <person name="Gyaltsen K."/>
            <person name="Hafez N."/>
            <person name="Hagos B."/>
            <person name="Hall J."/>
            <person name="Henson C."/>
            <person name="Hollinger A."/>
            <person name="Honan T."/>
            <person name="Huard M.D."/>
            <person name="Hughes L."/>
            <person name="Hurhula B."/>
            <person name="Husby M.E."/>
            <person name="Kamat A."/>
            <person name="Kanga B."/>
            <person name="Kashin S."/>
            <person name="Khazanovich D."/>
            <person name="Kisner P."/>
            <person name="Lance K."/>
            <person name="Lara M."/>
            <person name="Lee W."/>
            <person name="Lennon N."/>
            <person name="Letendre F."/>
            <person name="LeVine R."/>
            <person name="Lipovsky A."/>
            <person name="Liu X."/>
            <person name="Liu J."/>
            <person name="Liu S."/>
            <person name="Lokyitsang T."/>
            <person name="Lokyitsang Y."/>
            <person name="Lubonja R."/>
            <person name="Lui A."/>
            <person name="MacDonald P."/>
            <person name="Magnisalis V."/>
            <person name="Maru K."/>
            <person name="Matthews C."/>
            <person name="McCusker W."/>
            <person name="McDonough S."/>
            <person name="Mehta T."/>
            <person name="Meldrim J."/>
            <person name="Meneus L."/>
            <person name="Mihai O."/>
            <person name="Mihalev A."/>
            <person name="Mihova T."/>
            <person name="Mittelman R."/>
            <person name="Mlenga V."/>
            <person name="Montmayeur A."/>
            <person name="Mulrain L."/>
            <person name="Navidi A."/>
            <person name="Naylor J."/>
            <person name="Negash T."/>
            <person name="Nguyen T."/>
            <person name="Nguyen N."/>
            <person name="Nicol R."/>
            <person name="Norbu C."/>
            <person name="Norbu N."/>
            <person name="Novod N."/>
            <person name="O'Neill B."/>
            <person name="Osman S."/>
            <person name="Markiewicz E."/>
            <person name="Oyono O.L."/>
            <person name="Patti C."/>
            <person name="Phunkhang P."/>
            <person name="Pierre F."/>
            <person name="Priest M."/>
            <person name="Raghuraman S."/>
            <person name="Rege F."/>
            <person name="Reyes R."/>
            <person name="Rise C."/>
            <person name="Rogov P."/>
            <person name="Ross K."/>
            <person name="Ryan E."/>
            <person name="Settipalli S."/>
            <person name="Shea T."/>
            <person name="Sherpa N."/>
            <person name="Shi L."/>
            <person name="Shih D."/>
            <person name="Sparrow T."/>
            <person name="Spaulding J."/>
            <person name="Stalker J."/>
            <person name="Stange-Thomann N."/>
            <person name="Stavropoulos S."/>
            <person name="Stone C."/>
            <person name="Strader C."/>
            <person name="Tesfaye S."/>
            <person name="Thomson T."/>
            <person name="Thoulutsang Y."/>
            <person name="Thoulutsang D."/>
            <person name="Topham K."/>
            <person name="Topping I."/>
            <person name="Tsamla T."/>
            <person name="Vassiliev H."/>
            <person name="Vo A."/>
            <person name="Wangchuk T."/>
            <person name="Wangdi T."/>
            <person name="Weiand M."/>
            <person name="Wilkinson J."/>
            <person name="Wilson A."/>
            <person name="Yadav S."/>
            <person name="Young G."/>
            <person name="Yu Q."/>
            <person name="Zembek L."/>
            <person name="Zhong D."/>
            <person name="Zimmer A."/>
            <person name="Zwirko Z."/>
            <person name="Jaffe D.B."/>
            <person name="Alvarez P."/>
            <person name="Brockman W."/>
            <person name="Butler J."/>
            <person name="Chin C."/>
            <person name="Gnerre S."/>
            <person name="MacCallum I."/>
            <person name="Graves J.A."/>
            <person name="Ponting C.P."/>
            <person name="Breen M."/>
            <person name="Samollow P.B."/>
            <person name="Lander E.S."/>
            <person name="Lindblad-Toh K."/>
        </authorList>
    </citation>
    <scope>NUCLEOTIDE SEQUENCE [LARGE SCALE GENOMIC DNA]</scope>
</reference>
<name>A0A5F8HEK6_MONDO</name>
<feature type="transmembrane region" description="Helical" evidence="8">
    <location>
        <begin position="107"/>
        <end position="128"/>
    </location>
</feature>
<dbReference type="SUPFAM" id="SSF100895">
    <property type="entry name" value="Kazal-type serine protease inhibitors"/>
    <property type="match status" value="1"/>
</dbReference>
<comment type="subcellular location">
    <subcellularLocation>
        <location evidence="1 8">Cell membrane</location>
        <topology evidence="1 8">Multi-pass membrane protein</topology>
    </subcellularLocation>
</comment>
<dbReference type="InterPro" id="IPR004156">
    <property type="entry name" value="OATP"/>
</dbReference>
<dbReference type="InterPro" id="IPR036259">
    <property type="entry name" value="MFS_trans_sf"/>
</dbReference>